<organism evidence="6 7">
    <name type="scientific">Arthrobacter sulfonylureivorans</name>
    <dbReference type="NCBI Taxonomy" id="2486855"/>
    <lineage>
        <taxon>Bacteria</taxon>
        <taxon>Bacillati</taxon>
        <taxon>Actinomycetota</taxon>
        <taxon>Actinomycetes</taxon>
        <taxon>Micrococcales</taxon>
        <taxon>Micrococcaceae</taxon>
        <taxon>Arthrobacter</taxon>
    </lineage>
</organism>
<protein>
    <submittedName>
        <fullName evidence="6">ABC transporter substrate-binding protein</fullName>
    </submittedName>
</protein>
<gene>
    <name evidence="6" type="ORF">MNQ99_17250</name>
</gene>
<evidence type="ECO:0000313" key="6">
    <source>
        <dbReference type="EMBL" id="UNK45639.1"/>
    </source>
</evidence>
<evidence type="ECO:0000256" key="2">
    <source>
        <dbReference type="ARBA" id="ARBA00010742"/>
    </source>
</evidence>
<dbReference type="InterPro" id="IPR015168">
    <property type="entry name" value="SsuA/THI5"/>
</dbReference>
<dbReference type="RefSeq" id="WP_241913830.1">
    <property type="nucleotide sequence ID" value="NZ_CP093326.1"/>
</dbReference>
<dbReference type="Proteomes" id="UP000829069">
    <property type="component" value="Chromosome"/>
</dbReference>
<dbReference type="EMBL" id="CP093326">
    <property type="protein sequence ID" value="UNK45639.1"/>
    <property type="molecule type" value="Genomic_DNA"/>
</dbReference>
<reference evidence="6 7" key="1">
    <citation type="submission" date="2022-03" db="EMBL/GenBank/DDBJ databases">
        <title>Isotopic signatures of nitrous oxide derived from detoxification processes.</title>
        <authorList>
            <person name="Behrendt U."/>
            <person name="Buchen C."/>
            <person name="Well R."/>
            <person name="Ulrich A."/>
            <person name="Rohe L."/>
            <person name="Kolb S."/>
            <person name="Schloter M."/>
            <person name="Horn M.A."/>
            <person name="Augustin J."/>
        </authorList>
    </citation>
    <scope>NUCLEOTIDE SEQUENCE [LARGE SCALE GENOMIC DNA]</scope>
    <source>
        <strain evidence="6 7">S4-C24</strain>
    </source>
</reference>
<proteinExistence type="inferred from homology"/>
<dbReference type="PANTHER" id="PTHR30024">
    <property type="entry name" value="ALIPHATIC SULFONATES-BINDING PROTEIN-RELATED"/>
    <property type="match status" value="1"/>
</dbReference>
<dbReference type="PROSITE" id="PS51257">
    <property type="entry name" value="PROKAR_LIPOPROTEIN"/>
    <property type="match status" value="1"/>
</dbReference>
<name>A0ABY3W5U0_9MICC</name>
<accession>A0ABY3W5U0</accession>
<evidence type="ECO:0000256" key="3">
    <source>
        <dbReference type="ARBA" id="ARBA00022729"/>
    </source>
</evidence>
<evidence type="ECO:0000259" key="5">
    <source>
        <dbReference type="Pfam" id="PF09084"/>
    </source>
</evidence>
<comment type="similarity">
    <text evidence="2">Belongs to the bacterial solute-binding protein SsuA/TauA family.</text>
</comment>
<keyword evidence="3 4" id="KW-0732">Signal</keyword>
<dbReference type="Pfam" id="PF09084">
    <property type="entry name" value="NMT1"/>
    <property type="match status" value="1"/>
</dbReference>
<feature type="chain" id="PRO_5045778550" evidence="4">
    <location>
        <begin position="25"/>
        <end position="334"/>
    </location>
</feature>
<evidence type="ECO:0000256" key="4">
    <source>
        <dbReference type="SAM" id="SignalP"/>
    </source>
</evidence>
<dbReference type="SUPFAM" id="SSF53850">
    <property type="entry name" value="Periplasmic binding protein-like II"/>
    <property type="match status" value="1"/>
</dbReference>
<keyword evidence="7" id="KW-1185">Reference proteome</keyword>
<dbReference type="PANTHER" id="PTHR30024:SF47">
    <property type="entry name" value="TAURINE-BINDING PERIPLASMIC PROTEIN"/>
    <property type="match status" value="1"/>
</dbReference>
<evidence type="ECO:0000313" key="7">
    <source>
        <dbReference type="Proteomes" id="UP000829069"/>
    </source>
</evidence>
<sequence length="334" mass="35684">MMTTQARSKAVVRLIAGMSAGLLALGLTACATEANSQTNQGSSSDSDAITVRFQYNVGSSTLPIVVADRLGFWEENGIDFQGTEITPGPAGIAALGSQSDVLQTTQQTLFEAAEKGRDLKIFAGMGLSTTEVPAFPVFTNGDADNFADLTGEVVGVPGLTSFPTTALKYVADKEGGDSSQIEMVVVPWDTQADQLKADRVAAVWSIQPHAINLAKQGYKMLGDPTLLATDRDEMLASVVATTAEYADKNPEALKRIKAALNDAKDWIEGNDAEAKEIMIDWIGLPEELVVGHPLTAVKIDITVEDLEPMKSIYKDLGLFANLPPLEEIYVSTEE</sequence>
<dbReference type="Gene3D" id="3.40.190.10">
    <property type="entry name" value="Periplasmic binding protein-like II"/>
    <property type="match status" value="2"/>
</dbReference>
<comment type="subcellular location">
    <subcellularLocation>
        <location evidence="1">Periplasm</location>
    </subcellularLocation>
</comment>
<feature type="signal peptide" evidence="4">
    <location>
        <begin position="1"/>
        <end position="24"/>
    </location>
</feature>
<feature type="domain" description="SsuA/THI5-like" evidence="5">
    <location>
        <begin position="62"/>
        <end position="271"/>
    </location>
</feature>
<evidence type="ECO:0000256" key="1">
    <source>
        <dbReference type="ARBA" id="ARBA00004418"/>
    </source>
</evidence>